<dbReference type="OrthoDB" id="4153178at2759"/>
<dbReference type="GeneID" id="25981037"/>
<feature type="compositionally biased region" description="Low complexity" evidence="1">
    <location>
        <begin position="714"/>
        <end position="743"/>
    </location>
</feature>
<feature type="region of interest" description="Disordered" evidence="1">
    <location>
        <begin position="1"/>
        <end position="77"/>
    </location>
</feature>
<feature type="compositionally biased region" description="Basic residues" evidence="1">
    <location>
        <begin position="478"/>
        <end position="491"/>
    </location>
</feature>
<feature type="region of interest" description="Disordered" evidence="1">
    <location>
        <begin position="445"/>
        <end position="491"/>
    </location>
</feature>
<dbReference type="InParanoid" id="F0XPQ9"/>
<feature type="region of interest" description="Disordered" evidence="1">
    <location>
        <begin position="839"/>
        <end position="993"/>
    </location>
</feature>
<feature type="compositionally biased region" description="Low complexity" evidence="1">
    <location>
        <begin position="931"/>
        <end position="963"/>
    </location>
</feature>
<evidence type="ECO:0000313" key="4">
    <source>
        <dbReference type="Proteomes" id="UP000007796"/>
    </source>
</evidence>
<name>F0XPQ9_GROCL</name>
<dbReference type="STRING" id="655863.F0XPQ9"/>
<evidence type="ECO:0000256" key="1">
    <source>
        <dbReference type="SAM" id="MobiDB-lite"/>
    </source>
</evidence>
<dbReference type="Proteomes" id="UP000007796">
    <property type="component" value="Unassembled WGS sequence"/>
</dbReference>
<feature type="compositionally biased region" description="Polar residues" evidence="1">
    <location>
        <begin position="866"/>
        <end position="886"/>
    </location>
</feature>
<accession>F0XPQ9</accession>
<feature type="transmembrane region" description="Helical" evidence="2">
    <location>
        <begin position="1208"/>
        <end position="1229"/>
    </location>
</feature>
<dbReference type="HOGENOM" id="CLU_003878_0_0_1"/>
<feature type="region of interest" description="Disordered" evidence="1">
    <location>
        <begin position="157"/>
        <end position="225"/>
    </location>
</feature>
<dbReference type="eggNOG" id="ENOG502S8T0">
    <property type="taxonomic scope" value="Eukaryota"/>
</dbReference>
<feature type="compositionally biased region" description="Polar residues" evidence="1">
    <location>
        <begin position="159"/>
        <end position="173"/>
    </location>
</feature>
<evidence type="ECO:0000313" key="3">
    <source>
        <dbReference type="EMBL" id="EFX00486.1"/>
    </source>
</evidence>
<feature type="compositionally biased region" description="Basic and acidic residues" evidence="1">
    <location>
        <begin position="969"/>
        <end position="978"/>
    </location>
</feature>
<feature type="transmembrane region" description="Helical" evidence="2">
    <location>
        <begin position="1275"/>
        <end position="1295"/>
    </location>
</feature>
<keyword evidence="4" id="KW-1185">Reference proteome</keyword>
<keyword evidence="2" id="KW-1133">Transmembrane helix</keyword>
<feature type="compositionally biased region" description="Low complexity" evidence="1">
    <location>
        <begin position="527"/>
        <end position="542"/>
    </location>
</feature>
<feature type="compositionally biased region" description="Polar residues" evidence="1">
    <location>
        <begin position="551"/>
        <end position="561"/>
    </location>
</feature>
<proteinExistence type="predicted"/>
<feature type="compositionally biased region" description="Polar residues" evidence="1">
    <location>
        <begin position="898"/>
        <end position="908"/>
    </location>
</feature>
<feature type="region of interest" description="Disordered" evidence="1">
    <location>
        <begin position="1071"/>
        <end position="1137"/>
    </location>
</feature>
<feature type="compositionally biased region" description="Low complexity" evidence="1">
    <location>
        <begin position="1086"/>
        <end position="1095"/>
    </location>
</feature>
<keyword evidence="2" id="KW-0812">Transmembrane</keyword>
<keyword evidence="2" id="KW-0472">Membrane</keyword>
<feature type="compositionally biased region" description="Polar residues" evidence="1">
    <location>
        <begin position="207"/>
        <end position="216"/>
    </location>
</feature>
<dbReference type="EMBL" id="GL629801">
    <property type="protein sequence ID" value="EFX00486.1"/>
    <property type="molecule type" value="Genomic_DNA"/>
</dbReference>
<feature type="region of interest" description="Disordered" evidence="1">
    <location>
        <begin position="1028"/>
        <end position="1047"/>
    </location>
</feature>
<organism evidence="4">
    <name type="scientific">Grosmannia clavigera (strain kw1407 / UAMH 11150)</name>
    <name type="common">Blue stain fungus</name>
    <name type="synonym">Graphiocladiella clavigera</name>
    <dbReference type="NCBI Taxonomy" id="655863"/>
    <lineage>
        <taxon>Eukaryota</taxon>
        <taxon>Fungi</taxon>
        <taxon>Dikarya</taxon>
        <taxon>Ascomycota</taxon>
        <taxon>Pezizomycotina</taxon>
        <taxon>Sordariomycetes</taxon>
        <taxon>Sordariomycetidae</taxon>
        <taxon>Ophiostomatales</taxon>
        <taxon>Ophiostomataceae</taxon>
        <taxon>Leptographium</taxon>
    </lineage>
</organism>
<evidence type="ECO:0000256" key="2">
    <source>
        <dbReference type="SAM" id="Phobius"/>
    </source>
</evidence>
<feature type="region of interest" description="Disordered" evidence="1">
    <location>
        <begin position="656"/>
        <end position="743"/>
    </location>
</feature>
<gene>
    <name evidence="3" type="ORF">CMQ_7488</name>
</gene>
<feature type="compositionally biased region" description="Low complexity" evidence="1">
    <location>
        <begin position="181"/>
        <end position="190"/>
    </location>
</feature>
<protein>
    <submittedName>
        <fullName evidence="3">Serine-rich protein</fullName>
    </submittedName>
</protein>
<sequence>MNESWHFAADRPAGVRSSGTLIYQDDESASEGPAVASDKADDMVSTDSPKRRRGRRTAPSPLPLHERTPSQNNRMSGIRVVPYSPARIAADAETRSIAASSSSSTRIRLFLAKDDGDANEDTDSTRTKQAKRISRGSWGSLIAATAAAAVNLASPLLSRTPSRTPSRTGSIRTLSGRFGKKTAAATGDTTSEPGSVVSTPIKASRSPLANSGTNDVSGPKRAVSPTENANWTTLLHSPVRASGQLPLDFPDSQLSQDGRDDESVLALPQEYDQSPAPSSPESTLPASAAYAASPSSALADLPLPPNISSTGFSPLSPSASVTSLVSVSSSQLTSRPSSRPGSRRHKIAVHSDKTFSLVPLASVAASSNASLATDPTSFLRSPPLTFSSPTLRSTVSNDRLSSNVFSSVDFNSSFLSTNPTAHDRSSLTSFAPSFSSSFAHFSGGSAKAKAKKNDTSSLDDSLPGGLRQVPTTPELKPKGKGKGRAVSPKRSHRQLAYHSYLPQLSAAGNSIILLPALAEALPIPASAGTTSTADNSAAASSANWRPRKKTSFGSEQSAGALSTISSLPSANTNYEIYAHSPSLVPHDSSDSLGFVPSSTGSFSDLGNTTNIEIHERSSPVEAAPPLLPVLRRNIDPDQTFTTVESYEESIDQSPNIVVFGASSPPTSLPFRRPALDERSSEAHLSSSPPYPPHTAETEDSEPNYVLYSEPSPPQQLQLPQQPQQPQQLRQLQQRQHPFSSSSVTSSVAAASRQLWRAYSQESLVVRPLQPARKQPSEQFGYFKSRSRESLRHAASIKSISSVILNQETASVFFAGQAFLNLAHPPVPVFSATKRGPPVSITTTVPRRKPVSRLAPPIEDRVRERTLTPSMWSPSATSSGQRPQRSAQVDAMAEEHAHQWSSQLSTVMSESEAESRRLSHFASRSRSRSRSRSGSASAHGRRSSIGWAASSSSHSRNMPSISSSLALQLDEARSHRPRSDPLLPERPQPAYGMPRTTVVRDQDEHGDGLADLHDVMLWQSPSRSAISGFFSSSNSSSRNLHSSGSSRSINSPIPAWARVYYGSGERKYLATSVSDGSMCGDSRSRRGSASSSRPGSMFRRSPSVDRRTPMHIYNARRRPRERKSGGPAGERPFSDAASMEMGEGGEAGAGGVLVPGQYRVRGLRKITSSLWSPHLGQDRRAARFTVWDPPSVSWSAETGSRLSRRSTQIAAFTVGFIFPFAWMVAAFLPLPPDPQRAMEKQAESEFGVPEVLKQRITQADEVRFQSTRWWRTLNRCMSVLGLLILGAVIALIVVGVQQHWAQ</sequence>
<reference evidence="3 4" key="1">
    <citation type="journal article" date="2011" name="Proc. Natl. Acad. Sci. U.S.A.">
        <title>Genome and transcriptome analyses of the mountain pine beetle-fungal symbiont Grosmannia clavigera, a lodgepole pine pathogen.</title>
        <authorList>
            <person name="DiGuistini S."/>
            <person name="Wang Y."/>
            <person name="Liao N.Y."/>
            <person name="Taylor G."/>
            <person name="Tanguay P."/>
            <person name="Feau N."/>
            <person name="Henrissat B."/>
            <person name="Chan S.K."/>
            <person name="Hesse-Orce U."/>
            <person name="Alamouti S.M."/>
            <person name="Tsui C.K.M."/>
            <person name="Docking R.T."/>
            <person name="Levasseur A."/>
            <person name="Haridas S."/>
            <person name="Robertson G."/>
            <person name="Birol I."/>
            <person name="Holt R.A."/>
            <person name="Marra M.A."/>
            <person name="Hamelin R.C."/>
            <person name="Hirst M."/>
            <person name="Jones S.J.M."/>
            <person name="Bohlmann J."/>
            <person name="Breuil C."/>
        </authorList>
    </citation>
    <scope>NUCLEOTIDE SEQUENCE [LARGE SCALE GENOMIC DNA]</scope>
    <source>
        <strain evidence="4">kw1407 / UAMH 11150</strain>
    </source>
</reference>
<feature type="region of interest" description="Disordered" evidence="1">
    <location>
        <begin position="527"/>
        <end position="561"/>
    </location>
</feature>
<dbReference type="RefSeq" id="XP_014169968.1">
    <property type="nucleotide sequence ID" value="XM_014314493.1"/>
</dbReference>